<dbReference type="NCBIfam" id="TIGR00054">
    <property type="entry name" value="RIP metalloprotease RseP"/>
    <property type="match status" value="1"/>
</dbReference>
<dbReference type="Proteomes" id="UP000230292">
    <property type="component" value="Unassembled WGS sequence"/>
</dbReference>
<dbReference type="EMBL" id="PFGC01000019">
    <property type="protein sequence ID" value="PIW37181.1"/>
    <property type="molecule type" value="Genomic_DNA"/>
</dbReference>
<evidence type="ECO:0000256" key="8">
    <source>
        <dbReference type="ARBA" id="ARBA00022989"/>
    </source>
</evidence>
<organism evidence="13 14">
    <name type="scientific">Candidatus Kerfeldbacteria bacterium CG15_BIG_FIL_POST_REV_8_21_14_020_45_12</name>
    <dbReference type="NCBI Taxonomy" id="2014247"/>
    <lineage>
        <taxon>Bacteria</taxon>
        <taxon>Candidatus Kerfeldiibacteriota</taxon>
    </lineage>
</organism>
<accession>A0A2M7H4N5</accession>
<gene>
    <name evidence="13" type="primary">rseP</name>
    <name evidence="13" type="ORF">COW24_01400</name>
</gene>
<comment type="caution">
    <text evidence="13">The sequence shown here is derived from an EMBL/GenBank/DDBJ whole genome shotgun (WGS) entry which is preliminary data.</text>
</comment>
<evidence type="ECO:0000256" key="11">
    <source>
        <dbReference type="RuleBase" id="RU362031"/>
    </source>
</evidence>
<evidence type="ECO:0000313" key="14">
    <source>
        <dbReference type="Proteomes" id="UP000230292"/>
    </source>
</evidence>
<keyword evidence="11" id="KW-0479">Metal-binding</keyword>
<evidence type="ECO:0000256" key="3">
    <source>
        <dbReference type="ARBA" id="ARBA00007931"/>
    </source>
</evidence>
<dbReference type="GO" id="GO:0046872">
    <property type="term" value="F:metal ion binding"/>
    <property type="evidence" value="ECO:0007669"/>
    <property type="project" value="UniProtKB-KW"/>
</dbReference>
<protein>
    <recommendedName>
        <fullName evidence="11">Zinc metalloprotease</fullName>
        <ecNumber evidence="11">3.4.24.-</ecNumber>
    </recommendedName>
</protein>
<feature type="transmembrane region" description="Helical" evidence="11">
    <location>
        <begin position="343"/>
        <end position="361"/>
    </location>
</feature>
<dbReference type="SUPFAM" id="SSF50156">
    <property type="entry name" value="PDZ domain-like"/>
    <property type="match status" value="1"/>
</dbReference>
<evidence type="ECO:0000256" key="2">
    <source>
        <dbReference type="ARBA" id="ARBA00004141"/>
    </source>
</evidence>
<feature type="transmembrane region" description="Helical" evidence="11">
    <location>
        <begin position="307"/>
        <end position="331"/>
    </location>
</feature>
<sequence length="368" mass="39128">MVSILATTAAFLLVLSVLVIFHECGHFLAARLFKLKVDEFGFGFPPRLFGKKYGETLYSVNAIPLGGFVRIKGVAGDDPDMQRDKDDRSSFSSRSPLVKIVVLTAGIMMNLLLSVLLFSGVFMLGVPTTIDQVTEGAVVSDQRLVVTNVGESTPAQAAGVMAGDVVLSVDGAVDPTAAELQEQLGKITDAEVELEIKRGDENIKLSVTPGPIQYGDAGYIGIGVGIEDVVTARYGLVSSVAQAVKTTLVITKQIFVALVNLFLDLFLKAKVSDDVSGPIGIAVLTGQVASLGATSLLQFMAVLSINLALFNLLPIPALDGGRLLFVLIELVRGKPVNEKVESLVHSIGFGLLLLMVVFVTFRDIGNFF</sequence>
<evidence type="ECO:0000256" key="9">
    <source>
        <dbReference type="ARBA" id="ARBA00023049"/>
    </source>
</evidence>
<dbReference type="Pfam" id="PF02163">
    <property type="entry name" value="Peptidase_M50"/>
    <property type="match status" value="1"/>
</dbReference>
<dbReference type="PROSITE" id="PS50106">
    <property type="entry name" value="PDZ"/>
    <property type="match status" value="1"/>
</dbReference>
<comment type="cofactor">
    <cofactor evidence="1 11">
        <name>Zn(2+)</name>
        <dbReference type="ChEBI" id="CHEBI:29105"/>
    </cofactor>
</comment>
<keyword evidence="10 11" id="KW-0472">Membrane</keyword>
<evidence type="ECO:0000256" key="4">
    <source>
        <dbReference type="ARBA" id="ARBA00022670"/>
    </source>
</evidence>
<reference evidence="13 14" key="1">
    <citation type="submission" date="2017-09" db="EMBL/GenBank/DDBJ databases">
        <title>Depth-based differentiation of microbial function through sediment-hosted aquifers and enrichment of novel symbionts in the deep terrestrial subsurface.</title>
        <authorList>
            <person name="Probst A.J."/>
            <person name="Ladd B."/>
            <person name="Jarett J.K."/>
            <person name="Geller-Mcgrath D.E."/>
            <person name="Sieber C.M."/>
            <person name="Emerson J.B."/>
            <person name="Anantharaman K."/>
            <person name="Thomas B.C."/>
            <person name="Malmstrom R."/>
            <person name="Stieglmeier M."/>
            <person name="Klingl A."/>
            <person name="Woyke T."/>
            <person name="Ryan C.M."/>
            <person name="Banfield J.F."/>
        </authorList>
    </citation>
    <scope>NUCLEOTIDE SEQUENCE [LARGE SCALE GENOMIC DNA]</scope>
    <source>
        <strain evidence="13">CG15_BIG_FIL_POST_REV_8_21_14_020_45_12</strain>
    </source>
</reference>
<name>A0A2M7H4N5_9BACT</name>
<keyword evidence="6 11" id="KW-0378">Hydrolase</keyword>
<evidence type="ECO:0000256" key="5">
    <source>
        <dbReference type="ARBA" id="ARBA00022692"/>
    </source>
</evidence>
<evidence type="ECO:0000259" key="12">
    <source>
        <dbReference type="PROSITE" id="PS50106"/>
    </source>
</evidence>
<dbReference type="GO" id="GO:0006508">
    <property type="term" value="P:proteolysis"/>
    <property type="evidence" value="ECO:0007669"/>
    <property type="project" value="UniProtKB-KW"/>
</dbReference>
<dbReference type="PANTHER" id="PTHR42837">
    <property type="entry name" value="REGULATOR OF SIGMA-E PROTEASE RSEP"/>
    <property type="match status" value="1"/>
</dbReference>
<dbReference type="AlphaFoldDB" id="A0A2M7H4N5"/>
<evidence type="ECO:0000313" key="13">
    <source>
        <dbReference type="EMBL" id="PIW37181.1"/>
    </source>
</evidence>
<evidence type="ECO:0000256" key="1">
    <source>
        <dbReference type="ARBA" id="ARBA00001947"/>
    </source>
</evidence>
<dbReference type="SMART" id="SM00228">
    <property type="entry name" value="PDZ"/>
    <property type="match status" value="1"/>
</dbReference>
<keyword evidence="4 13" id="KW-0645">Protease</keyword>
<dbReference type="GO" id="GO:0004222">
    <property type="term" value="F:metalloendopeptidase activity"/>
    <property type="evidence" value="ECO:0007669"/>
    <property type="project" value="InterPro"/>
</dbReference>
<evidence type="ECO:0000256" key="10">
    <source>
        <dbReference type="ARBA" id="ARBA00023136"/>
    </source>
</evidence>
<evidence type="ECO:0000256" key="7">
    <source>
        <dbReference type="ARBA" id="ARBA00022833"/>
    </source>
</evidence>
<dbReference type="InterPro" id="IPR036034">
    <property type="entry name" value="PDZ_sf"/>
</dbReference>
<dbReference type="PANTHER" id="PTHR42837:SF2">
    <property type="entry name" value="MEMBRANE METALLOPROTEASE ARASP2, CHLOROPLASTIC-RELATED"/>
    <property type="match status" value="1"/>
</dbReference>
<evidence type="ECO:0000256" key="6">
    <source>
        <dbReference type="ARBA" id="ARBA00022801"/>
    </source>
</evidence>
<dbReference type="CDD" id="cd06163">
    <property type="entry name" value="S2P-M50_PDZ_RseP-like"/>
    <property type="match status" value="1"/>
</dbReference>
<comment type="similarity">
    <text evidence="3 11">Belongs to the peptidase M50B family.</text>
</comment>
<proteinExistence type="inferred from homology"/>
<keyword evidence="9 11" id="KW-0482">Metalloprotease</keyword>
<dbReference type="InterPro" id="IPR004387">
    <property type="entry name" value="Pept_M50_Zn"/>
</dbReference>
<keyword evidence="7 11" id="KW-0862">Zinc</keyword>
<dbReference type="InterPro" id="IPR001478">
    <property type="entry name" value="PDZ"/>
</dbReference>
<feature type="domain" description="PDZ" evidence="12">
    <location>
        <begin position="136"/>
        <end position="211"/>
    </location>
</feature>
<keyword evidence="5 11" id="KW-0812">Transmembrane</keyword>
<dbReference type="InterPro" id="IPR008915">
    <property type="entry name" value="Peptidase_M50"/>
</dbReference>
<keyword evidence="8 11" id="KW-1133">Transmembrane helix</keyword>
<comment type="subcellular location">
    <subcellularLocation>
        <location evidence="2">Membrane</location>
        <topology evidence="2">Multi-pass membrane protein</topology>
    </subcellularLocation>
</comment>
<dbReference type="Gene3D" id="2.30.42.10">
    <property type="match status" value="1"/>
</dbReference>
<feature type="transmembrane region" description="Helical" evidence="11">
    <location>
        <begin position="96"/>
        <end position="118"/>
    </location>
</feature>
<dbReference type="EC" id="3.4.24.-" evidence="11"/>
<dbReference type="GO" id="GO:0016020">
    <property type="term" value="C:membrane"/>
    <property type="evidence" value="ECO:0007669"/>
    <property type="project" value="UniProtKB-SubCell"/>
</dbReference>